<dbReference type="Pfam" id="PF00589">
    <property type="entry name" value="Phage_integrase"/>
    <property type="match status" value="1"/>
</dbReference>
<dbReference type="RefSeq" id="WP_074556267.1">
    <property type="nucleotide sequence ID" value="NZ_CP119563.1"/>
</dbReference>
<dbReference type="GO" id="GO:0006310">
    <property type="term" value="P:DNA recombination"/>
    <property type="evidence" value="ECO:0007669"/>
    <property type="project" value="UniProtKB-KW"/>
</dbReference>
<dbReference type="PROSITE" id="PS51898">
    <property type="entry name" value="TYR_RECOMBINASE"/>
    <property type="match status" value="1"/>
</dbReference>
<dbReference type="InterPro" id="IPR050090">
    <property type="entry name" value="Tyrosine_recombinase_XerCD"/>
</dbReference>
<feature type="domain" description="Tyr recombinase" evidence="6">
    <location>
        <begin position="251"/>
        <end position="429"/>
    </location>
</feature>
<keyword evidence="3 5" id="KW-0238">DNA-binding</keyword>
<organism evidence="8 9">
    <name type="scientific">Rhodobacter capsulatus</name>
    <name type="common">Rhodopseudomonas capsulata</name>
    <dbReference type="NCBI Taxonomy" id="1061"/>
    <lineage>
        <taxon>Bacteria</taxon>
        <taxon>Pseudomonadati</taxon>
        <taxon>Pseudomonadota</taxon>
        <taxon>Alphaproteobacteria</taxon>
        <taxon>Rhodobacterales</taxon>
        <taxon>Rhodobacter group</taxon>
        <taxon>Rhodobacter</taxon>
    </lineage>
</organism>
<dbReference type="InterPro" id="IPR002104">
    <property type="entry name" value="Integrase_catalytic"/>
</dbReference>
<dbReference type="InterPro" id="IPR046668">
    <property type="entry name" value="DUF6538"/>
</dbReference>
<dbReference type="PANTHER" id="PTHR30349">
    <property type="entry name" value="PHAGE INTEGRASE-RELATED"/>
    <property type="match status" value="1"/>
</dbReference>
<dbReference type="Proteomes" id="UP000183812">
    <property type="component" value="Unassembled WGS sequence"/>
</dbReference>
<evidence type="ECO:0000256" key="4">
    <source>
        <dbReference type="ARBA" id="ARBA00023172"/>
    </source>
</evidence>
<evidence type="ECO:0000259" key="6">
    <source>
        <dbReference type="PROSITE" id="PS51898"/>
    </source>
</evidence>
<sequence length="433" mass="48643">MAITTRDGSVKGTLYLYRRVPKRYASVEPRKFVWISLHTDSPSVAKTKEAAMWEQMVAAWEAKLAGDSTDAQERFAAARDLAEARGFRYMRAEQVAKLPLEELRDRFAAVTGFKDSPETPDMREAAALLGAEKAPPLSVSAALDLYWTLAKDKTLGKSEDQLRRWKNPRVKAVKNFIAVVGDKAIHDITGDDMLDFRNWWMERLEEEDLTPNSANKDLIHLGDVLKTVNRMKRLGLVLPLSDLSFKEGDAKKRPPFSVKWIKEKLLAPGALDGLDGLNPEARAILIAMVNTGCRPSELAALTVNTIKLNHNVPHISIEPEGRQVKTKHARRIVPLLGVSLEALRAFPEGFPRYRDSSASLSATVNKFLRENGLMESDDHTLYSLRHSFEDRMLAAGIDDRIRRDILGHRLSRERYGDGATLEHMQQLLQATAL</sequence>
<dbReference type="Pfam" id="PF20172">
    <property type="entry name" value="DUF6538"/>
    <property type="match status" value="1"/>
</dbReference>
<accession>A0A1G7T0Y8</accession>
<evidence type="ECO:0000313" key="9">
    <source>
        <dbReference type="Proteomes" id="UP000183812"/>
    </source>
</evidence>
<comment type="similarity">
    <text evidence="1">Belongs to the 'phage' integrase family.</text>
</comment>
<dbReference type="EMBL" id="FNAY01000051">
    <property type="protein sequence ID" value="SDG28694.1"/>
    <property type="molecule type" value="Genomic_DNA"/>
</dbReference>
<protein>
    <submittedName>
        <fullName evidence="8">Site-specific recombinase XerD</fullName>
    </submittedName>
</protein>
<dbReference type="SUPFAM" id="SSF56349">
    <property type="entry name" value="DNA breaking-rejoining enzymes"/>
    <property type="match status" value="1"/>
</dbReference>
<dbReference type="AlphaFoldDB" id="A0A1G7T0Y8"/>
<reference evidence="8 9" key="1">
    <citation type="submission" date="2016-10" db="EMBL/GenBank/DDBJ databases">
        <authorList>
            <person name="de Groot N.N."/>
        </authorList>
    </citation>
    <scope>NUCLEOTIDE SEQUENCE [LARGE SCALE GENOMIC DNA]</scope>
    <source>
        <strain evidence="9">DSM 938 / 37b4</strain>
    </source>
</reference>
<feature type="domain" description="Core-binding (CB)" evidence="7">
    <location>
        <begin position="137"/>
        <end position="229"/>
    </location>
</feature>
<dbReference type="OrthoDB" id="7222937at2"/>
<keyword evidence="4" id="KW-0233">DNA recombination</keyword>
<dbReference type="PROSITE" id="PS51900">
    <property type="entry name" value="CB"/>
    <property type="match status" value="1"/>
</dbReference>
<evidence type="ECO:0000256" key="5">
    <source>
        <dbReference type="PROSITE-ProRule" id="PRU01248"/>
    </source>
</evidence>
<dbReference type="PANTHER" id="PTHR30349:SF41">
    <property type="entry name" value="INTEGRASE_RECOMBINASE PROTEIN MJ0367-RELATED"/>
    <property type="match status" value="1"/>
</dbReference>
<evidence type="ECO:0000259" key="7">
    <source>
        <dbReference type="PROSITE" id="PS51900"/>
    </source>
</evidence>
<evidence type="ECO:0000313" key="8">
    <source>
        <dbReference type="EMBL" id="SDG28694.1"/>
    </source>
</evidence>
<name>A0A1G7T0Y8_RHOCA</name>
<evidence type="ECO:0000256" key="1">
    <source>
        <dbReference type="ARBA" id="ARBA00008857"/>
    </source>
</evidence>
<keyword evidence="2" id="KW-0229">DNA integration</keyword>
<evidence type="ECO:0000256" key="2">
    <source>
        <dbReference type="ARBA" id="ARBA00022908"/>
    </source>
</evidence>
<proteinExistence type="inferred from homology"/>
<gene>
    <name evidence="8" type="ORF">SAMN04244550_03715</name>
</gene>
<dbReference type="InterPro" id="IPR013762">
    <property type="entry name" value="Integrase-like_cat_sf"/>
</dbReference>
<dbReference type="InterPro" id="IPR011010">
    <property type="entry name" value="DNA_brk_join_enz"/>
</dbReference>
<dbReference type="Gene3D" id="1.10.443.10">
    <property type="entry name" value="Intergrase catalytic core"/>
    <property type="match status" value="1"/>
</dbReference>
<dbReference type="GO" id="GO:0003677">
    <property type="term" value="F:DNA binding"/>
    <property type="evidence" value="ECO:0007669"/>
    <property type="project" value="UniProtKB-UniRule"/>
</dbReference>
<evidence type="ECO:0000256" key="3">
    <source>
        <dbReference type="ARBA" id="ARBA00023125"/>
    </source>
</evidence>
<dbReference type="GO" id="GO:0015074">
    <property type="term" value="P:DNA integration"/>
    <property type="evidence" value="ECO:0007669"/>
    <property type="project" value="UniProtKB-KW"/>
</dbReference>
<dbReference type="InterPro" id="IPR044068">
    <property type="entry name" value="CB"/>
</dbReference>